<evidence type="ECO:0000256" key="1">
    <source>
        <dbReference type="ARBA" id="ARBA00001974"/>
    </source>
</evidence>
<dbReference type="RefSeq" id="WP_315731361.1">
    <property type="nucleotide sequence ID" value="NZ_JAVYII010000001.1"/>
</dbReference>
<dbReference type="PRINTS" id="PR00411">
    <property type="entry name" value="PNDRDTASEI"/>
</dbReference>
<dbReference type="InterPro" id="IPR016156">
    <property type="entry name" value="FAD/NAD-linked_Rdtase_dimer_sf"/>
</dbReference>
<comment type="cofactor">
    <cofactor evidence="1">
        <name>FAD</name>
        <dbReference type="ChEBI" id="CHEBI:57692"/>
    </cofactor>
</comment>
<keyword evidence="2" id="KW-0285">Flavoprotein</keyword>
<evidence type="ECO:0000256" key="2">
    <source>
        <dbReference type="ARBA" id="ARBA00022630"/>
    </source>
</evidence>
<dbReference type="InterPro" id="IPR050446">
    <property type="entry name" value="FAD-oxidoreductase/Apoptosis"/>
</dbReference>
<keyword evidence="3" id="KW-0274">FAD</keyword>
<evidence type="ECO:0000256" key="3">
    <source>
        <dbReference type="ARBA" id="ARBA00022827"/>
    </source>
</evidence>
<proteinExistence type="predicted"/>
<sequence>MSGTPVGARRIVVVGAGLAGLRTVDALRRKGWTEDIVVLGDERHAPYTRPPLSKKLLAEGGADHASVALRMREDPHPTTWRYAEEVVGADLDAATVTLASGDELAYDGLVAASGVRPRRLPLGDPDARLVLRTVDDAAALAAHLGPGVRVVVIGGGFIGCEVAAAARARGAASVDVVTLDTQPMLTPLGAVVGAELRRRHEVAGTTVRCGRTVSEVTRDGDASSGVCRVVLDDGTVLEADVVVEAVGSVPATVWLEGNGLDLADGVVCDAALRLGGRRGTVGVGDVARFPNASVDAVARRVEHWQIAGDTAGRAATTLLGDLGVLPEDPAPFAVVPSFWSDQGVVSVRGIGMPSLGEESEVVEGTLDAEAAVLYRRGDDLVGAVLLGLPRRLGYYTQLVTAASVGTPA</sequence>
<dbReference type="InterPro" id="IPR023753">
    <property type="entry name" value="FAD/NAD-binding_dom"/>
</dbReference>
<dbReference type="PANTHER" id="PTHR43557">
    <property type="entry name" value="APOPTOSIS-INDUCING FACTOR 1"/>
    <property type="match status" value="1"/>
</dbReference>
<dbReference type="SUPFAM" id="SSF51905">
    <property type="entry name" value="FAD/NAD(P)-binding domain"/>
    <property type="match status" value="1"/>
</dbReference>
<name>A0ABU3PSC7_9ACTN</name>
<dbReference type="Proteomes" id="UP001268542">
    <property type="component" value="Unassembled WGS sequence"/>
</dbReference>
<dbReference type="PRINTS" id="PR00368">
    <property type="entry name" value="FADPNR"/>
</dbReference>
<gene>
    <name evidence="6" type="ORF">RDV89_03605</name>
</gene>
<dbReference type="Pfam" id="PF07992">
    <property type="entry name" value="Pyr_redox_2"/>
    <property type="match status" value="1"/>
</dbReference>
<evidence type="ECO:0000256" key="4">
    <source>
        <dbReference type="ARBA" id="ARBA00023002"/>
    </source>
</evidence>
<keyword evidence="7" id="KW-1185">Reference proteome</keyword>
<dbReference type="SUPFAM" id="SSF55424">
    <property type="entry name" value="FAD/NAD-linked reductases, dimerisation (C-terminal) domain"/>
    <property type="match status" value="1"/>
</dbReference>
<evidence type="ECO:0000313" key="6">
    <source>
        <dbReference type="EMBL" id="MDT9592135.1"/>
    </source>
</evidence>
<dbReference type="EMBL" id="JAVYII010000001">
    <property type="protein sequence ID" value="MDT9592135.1"/>
    <property type="molecule type" value="Genomic_DNA"/>
</dbReference>
<evidence type="ECO:0000313" key="7">
    <source>
        <dbReference type="Proteomes" id="UP001268542"/>
    </source>
</evidence>
<dbReference type="PANTHER" id="PTHR43557:SF2">
    <property type="entry name" value="RIESKE DOMAIN-CONTAINING PROTEIN-RELATED"/>
    <property type="match status" value="1"/>
</dbReference>
<keyword evidence="4" id="KW-0560">Oxidoreductase</keyword>
<protein>
    <submittedName>
        <fullName evidence="6">FAD-dependent oxidoreductase</fullName>
    </submittedName>
</protein>
<dbReference type="Gene3D" id="3.50.50.60">
    <property type="entry name" value="FAD/NAD(P)-binding domain"/>
    <property type="match status" value="2"/>
</dbReference>
<reference evidence="6 7" key="1">
    <citation type="submission" date="2023-08" db="EMBL/GenBank/DDBJ databases">
        <title>Nocardioides seae sp. nov., a bacterium isolated from a soil.</title>
        <authorList>
            <person name="Wang X."/>
        </authorList>
    </citation>
    <scope>NUCLEOTIDE SEQUENCE [LARGE SCALE GENOMIC DNA]</scope>
    <source>
        <strain evidence="6 7">YZH12</strain>
    </source>
</reference>
<accession>A0ABU3PSC7</accession>
<organism evidence="6 7">
    <name type="scientific">Nocardioides imazamoxiresistens</name>
    <dbReference type="NCBI Taxonomy" id="3231893"/>
    <lineage>
        <taxon>Bacteria</taxon>
        <taxon>Bacillati</taxon>
        <taxon>Actinomycetota</taxon>
        <taxon>Actinomycetes</taxon>
        <taxon>Propionibacteriales</taxon>
        <taxon>Nocardioidaceae</taxon>
        <taxon>Nocardioides</taxon>
    </lineage>
</organism>
<evidence type="ECO:0000259" key="5">
    <source>
        <dbReference type="Pfam" id="PF07992"/>
    </source>
</evidence>
<comment type="caution">
    <text evidence="6">The sequence shown here is derived from an EMBL/GenBank/DDBJ whole genome shotgun (WGS) entry which is preliminary data.</text>
</comment>
<dbReference type="Gene3D" id="3.30.390.30">
    <property type="match status" value="1"/>
</dbReference>
<dbReference type="InterPro" id="IPR036188">
    <property type="entry name" value="FAD/NAD-bd_sf"/>
</dbReference>
<feature type="domain" description="FAD/NAD(P)-binding" evidence="5">
    <location>
        <begin position="10"/>
        <end position="310"/>
    </location>
</feature>